<dbReference type="PANTHER" id="PTHR10161:SF14">
    <property type="entry name" value="TARTRATE-RESISTANT ACID PHOSPHATASE TYPE 5"/>
    <property type="match status" value="1"/>
</dbReference>
<evidence type="ECO:0000256" key="5">
    <source>
        <dbReference type="SAM" id="SignalP"/>
    </source>
</evidence>
<evidence type="ECO:0000313" key="7">
    <source>
        <dbReference type="EMBL" id="CAD9087499.1"/>
    </source>
</evidence>
<keyword evidence="4" id="KW-0812">Transmembrane</keyword>
<dbReference type="Pfam" id="PF00149">
    <property type="entry name" value="Metallophos"/>
    <property type="match status" value="1"/>
</dbReference>
<keyword evidence="1 5" id="KW-0732">Signal</keyword>
<evidence type="ECO:0000256" key="2">
    <source>
        <dbReference type="ARBA" id="ARBA00022801"/>
    </source>
</evidence>
<dbReference type="InterPro" id="IPR051558">
    <property type="entry name" value="Metallophosphoesterase_PAP"/>
</dbReference>
<feature type="signal peptide" evidence="5">
    <location>
        <begin position="1"/>
        <end position="19"/>
    </location>
</feature>
<evidence type="ECO:0000256" key="4">
    <source>
        <dbReference type="SAM" id="Phobius"/>
    </source>
</evidence>
<protein>
    <recommendedName>
        <fullName evidence="6">Calcineurin-like phosphoesterase domain-containing protein</fullName>
    </recommendedName>
</protein>
<keyword evidence="4" id="KW-1133">Transmembrane helix</keyword>
<feature type="transmembrane region" description="Helical" evidence="4">
    <location>
        <begin position="590"/>
        <end position="613"/>
    </location>
</feature>
<feature type="region of interest" description="Disordered" evidence="3">
    <location>
        <begin position="355"/>
        <end position="397"/>
    </location>
</feature>
<feature type="domain" description="Calcineurin-like phosphoesterase" evidence="6">
    <location>
        <begin position="21"/>
        <end position="207"/>
    </location>
</feature>
<keyword evidence="4" id="KW-0472">Membrane</keyword>
<dbReference type="InterPro" id="IPR004843">
    <property type="entry name" value="Calcineurin-like_PHP"/>
</dbReference>
<sequence>MTVWAIVLSFALCACCVHGLNFAVIGDFGMGGLPAGAVSEVRSAGALNEACRELQCNFTMSVGDNIYVGDVNKGLKDSFVASFDQTMPYFPSIGNHDNAGPQIEFSKRNTFWKFPGGYYTFTLPIDDSGYSVQIFAVNTMDGSLAGGGQYKWLDNELEHSNARWKLVFGHYPTVGSGRHRRSGSVSRIHQLLEKHNAQAYFCGHDHILEVSNVGGSILPISGAMSRGGMMLRGIGGGFRKWTLTNPSEFSTFKQDWPSHGFITGALSPNVLTLSFWDHYGGIMYELSTTWNWRDTLKQMQKDGTLTQKDSNEWAPAKIVHQAYKDEAQLEKGPGGATALVFDGSAIKAVQGAAGPAAPAPTLANGSTLAPTPAPPTTTVAPTTSGAPTPVPPTGPPETIAAALRNVTQAAEPMHNRDCGVAPAWSYVRFAVSGDCLGCTDDAIPAGEGFSLFISGYDVSRACTQLFLTKSPLGCSFANDANNAFMLEGTSRVTTPSDGNVFHFRTGVATPPTPAFVCLSADHGVTFRSLMRADHYVPSFHIVNPAGGSASVPTPAPVAGQQQGPPSTPVPQQMAANPPPAPTAAPASSGLSVGAVAVVALVCVVVGAGVSALVNRANWQRLESVANGSDE</sequence>
<accession>A0A7S1KW85</accession>
<dbReference type="PANTHER" id="PTHR10161">
    <property type="entry name" value="TARTRATE-RESISTANT ACID PHOSPHATASE TYPE 5"/>
    <property type="match status" value="1"/>
</dbReference>
<reference evidence="7" key="1">
    <citation type="submission" date="2021-01" db="EMBL/GenBank/DDBJ databases">
        <authorList>
            <person name="Corre E."/>
            <person name="Pelletier E."/>
            <person name="Niang G."/>
            <person name="Scheremetjew M."/>
            <person name="Finn R."/>
            <person name="Kale V."/>
            <person name="Holt S."/>
            <person name="Cochrane G."/>
            <person name="Meng A."/>
            <person name="Brown T."/>
            <person name="Cohen L."/>
        </authorList>
    </citation>
    <scope>NUCLEOTIDE SEQUENCE</scope>
    <source>
        <strain evidence="7">CCAP 1951/1</strain>
    </source>
</reference>
<proteinExistence type="predicted"/>
<feature type="region of interest" description="Disordered" evidence="3">
    <location>
        <begin position="550"/>
        <end position="586"/>
    </location>
</feature>
<evidence type="ECO:0000256" key="3">
    <source>
        <dbReference type="SAM" id="MobiDB-lite"/>
    </source>
</evidence>
<dbReference type="EMBL" id="HBGF01000003">
    <property type="protein sequence ID" value="CAD9087499.1"/>
    <property type="molecule type" value="Transcribed_RNA"/>
</dbReference>
<keyword evidence="2" id="KW-0378">Hydrolase</keyword>
<organism evidence="7">
    <name type="scientific">Neobodo designis</name>
    <name type="common">Flagellated protozoan</name>
    <name type="synonym">Bodo designis</name>
    <dbReference type="NCBI Taxonomy" id="312471"/>
    <lineage>
        <taxon>Eukaryota</taxon>
        <taxon>Discoba</taxon>
        <taxon>Euglenozoa</taxon>
        <taxon>Kinetoplastea</taxon>
        <taxon>Metakinetoplastina</taxon>
        <taxon>Neobodonida</taxon>
        <taxon>Neobodo</taxon>
    </lineage>
</organism>
<dbReference type="AlphaFoldDB" id="A0A7S1KW85"/>
<name>A0A7S1KW85_NEODS</name>
<gene>
    <name evidence="7" type="ORF">NDES1114_LOCUS3</name>
</gene>
<dbReference type="InterPro" id="IPR029052">
    <property type="entry name" value="Metallo-depent_PP-like"/>
</dbReference>
<dbReference type="GO" id="GO:0016787">
    <property type="term" value="F:hydrolase activity"/>
    <property type="evidence" value="ECO:0007669"/>
    <property type="project" value="UniProtKB-KW"/>
</dbReference>
<feature type="chain" id="PRO_5031153392" description="Calcineurin-like phosphoesterase domain-containing protein" evidence="5">
    <location>
        <begin position="20"/>
        <end position="630"/>
    </location>
</feature>
<evidence type="ECO:0000259" key="6">
    <source>
        <dbReference type="Pfam" id="PF00149"/>
    </source>
</evidence>
<dbReference type="SUPFAM" id="SSF56300">
    <property type="entry name" value="Metallo-dependent phosphatases"/>
    <property type="match status" value="1"/>
</dbReference>
<feature type="compositionally biased region" description="Low complexity" evidence="3">
    <location>
        <begin position="355"/>
        <end position="387"/>
    </location>
</feature>
<evidence type="ECO:0000256" key="1">
    <source>
        <dbReference type="ARBA" id="ARBA00022729"/>
    </source>
</evidence>
<dbReference type="Gene3D" id="3.60.21.10">
    <property type="match status" value="1"/>
</dbReference>